<evidence type="ECO:0000313" key="2">
    <source>
        <dbReference type="Proteomes" id="UP001186974"/>
    </source>
</evidence>
<organism evidence="1 2">
    <name type="scientific">Coniosporium uncinatum</name>
    <dbReference type="NCBI Taxonomy" id="93489"/>
    <lineage>
        <taxon>Eukaryota</taxon>
        <taxon>Fungi</taxon>
        <taxon>Dikarya</taxon>
        <taxon>Ascomycota</taxon>
        <taxon>Pezizomycotina</taxon>
        <taxon>Dothideomycetes</taxon>
        <taxon>Dothideomycetes incertae sedis</taxon>
        <taxon>Coniosporium</taxon>
    </lineage>
</organism>
<dbReference type="EMBL" id="JAWDJW010000002">
    <property type="protein sequence ID" value="KAK3082257.1"/>
    <property type="molecule type" value="Genomic_DNA"/>
</dbReference>
<accession>A0ACC3E084</accession>
<name>A0ACC3E084_9PEZI</name>
<protein>
    <submittedName>
        <fullName evidence="1">Uncharacterized protein</fullName>
    </submittedName>
</protein>
<proteinExistence type="predicted"/>
<sequence length="702" mass="77092">MADSDKVWSTTFTKAQTIGSKWTNFTNDYYDDDGWWALAWIRAYDVVGNKKYLAMADHIFNVLVSTAANATCGGIYWRQHAPQLNTAISNALFISTAAHLANRIPERKNYYLSWAKKNWEWFEKAGNIRSHWLVQDALNTEPGQNCKPQGGYYTYNQGVILGALIELNRAHPNKTYLKTANKIATAAINLLTDPQKIIHEGGENRTGQPDMGPDGATFKGVFMRNIGRLQAETGSEVYRDFIKRNADSIWANGRNQTTGGIGCNFAGPPLKCKGGINAATHQSGLDALVAAIVAKAGAESVVAPPATATATGTGTGTKATSTSVKMSVSQPSSPIVTSVKQFKSCPADNGTVVRADSGDEFVVECNVDHGGFDLPSTVKAKNPVMVSRLQDCIEACSDTVGCKAASLSAGYACYLKSGVGSARGSGHVHSARLVKEVAKRDAGEVDGDEGFEDEEDSDSFERRGVADGAQGDVQYYDDEEAPQDSAFDSVERRDISEGDEDDVEVEGDDELPQSNVFDDVERRDVAYDDSKDTTEERDESEAPQPNVFDNVEKRDVTDEEEAVEVRDDSEDPQPDAFDSDSDDLERRDISENDDDDYIDTTEYREESELPQLNVFDRRSPDDVADLDEMASEDSYFARRSEEQIGEVDDIESGGEYSPFTDREAKKRDEAYLKYMGDKRSKMPKPMKKVGGWKAWFGGRGDA</sequence>
<dbReference type="Proteomes" id="UP001186974">
    <property type="component" value="Unassembled WGS sequence"/>
</dbReference>
<comment type="caution">
    <text evidence="1">The sequence shown here is derived from an EMBL/GenBank/DDBJ whole genome shotgun (WGS) entry which is preliminary data.</text>
</comment>
<reference evidence="1" key="1">
    <citation type="submission" date="2024-09" db="EMBL/GenBank/DDBJ databases">
        <title>Black Yeasts Isolated from many extreme environments.</title>
        <authorList>
            <person name="Coleine C."/>
            <person name="Stajich J.E."/>
            <person name="Selbmann L."/>
        </authorList>
    </citation>
    <scope>NUCLEOTIDE SEQUENCE</scope>
    <source>
        <strain evidence="1">CCFEE 5737</strain>
    </source>
</reference>
<gene>
    <name evidence="1" type="ORF">LTS18_007813</name>
</gene>
<evidence type="ECO:0000313" key="1">
    <source>
        <dbReference type="EMBL" id="KAK3082257.1"/>
    </source>
</evidence>
<keyword evidence="2" id="KW-1185">Reference proteome</keyword>